<dbReference type="PANTHER" id="PTHR10663">
    <property type="entry name" value="GUANYL-NUCLEOTIDE EXCHANGE FACTOR"/>
    <property type="match status" value="1"/>
</dbReference>
<accession>A0A5F5PPG2</accession>
<dbReference type="GO" id="GO:0005543">
    <property type="term" value="F:phospholipid binding"/>
    <property type="evidence" value="ECO:0007669"/>
    <property type="project" value="InterPro"/>
</dbReference>
<proteinExistence type="predicted"/>
<dbReference type="FunFam" id="2.30.29.30:FF:000054">
    <property type="entry name" value="PH and SEC7 domain-containing protein 3"/>
    <property type="match status" value="1"/>
</dbReference>
<keyword evidence="4" id="KW-1185">Reference proteome</keyword>
<evidence type="ECO:0000313" key="3">
    <source>
        <dbReference type="Ensembl" id="ENSECAP00000050242.2"/>
    </source>
</evidence>
<dbReference type="InterPro" id="IPR001849">
    <property type="entry name" value="PH_domain"/>
</dbReference>
<dbReference type="SMART" id="SM00233">
    <property type="entry name" value="PH"/>
    <property type="match status" value="1"/>
</dbReference>
<feature type="compositionally biased region" description="Polar residues" evidence="1">
    <location>
        <begin position="124"/>
        <end position="137"/>
    </location>
</feature>
<evidence type="ECO:0000259" key="2">
    <source>
        <dbReference type="PROSITE" id="PS50003"/>
    </source>
</evidence>
<dbReference type="InterPro" id="IPR011993">
    <property type="entry name" value="PH-like_dom_sf"/>
</dbReference>
<dbReference type="Ensembl" id="ENSECAT00000070095.2">
    <property type="protein sequence ID" value="ENSECAP00000050242.2"/>
    <property type="gene ID" value="ENSECAG00000017483.4"/>
</dbReference>
<dbReference type="InterPro" id="IPR041681">
    <property type="entry name" value="PH_9"/>
</dbReference>
<dbReference type="CDD" id="cd13295">
    <property type="entry name" value="PH_EFA6"/>
    <property type="match status" value="1"/>
</dbReference>
<evidence type="ECO:0000313" key="4">
    <source>
        <dbReference type="Proteomes" id="UP000002281"/>
    </source>
</evidence>
<dbReference type="AlphaFoldDB" id="A0A5F5PPG2"/>
<feature type="region of interest" description="Disordered" evidence="1">
    <location>
        <begin position="1"/>
        <end position="44"/>
    </location>
</feature>
<name>A0A5F5PPG2_HORSE</name>
<evidence type="ECO:0000256" key="1">
    <source>
        <dbReference type="SAM" id="MobiDB-lite"/>
    </source>
</evidence>
<dbReference type="PROSITE" id="PS50003">
    <property type="entry name" value="PH_DOMAIN"/>
    <property type="match status" value="1"/>
</dbReference>
<evidence type="ECO:0000313" key="5">
    <source>
        <dbReference type="VGNC" id="VGNC:59291"/>
    </source>
</evidence>
<dbReference type="Gene3D" id="2.30.29.30">
    <property type="entry name" value="Pleckstrin-homology domain (PH domain)/Phosphotyrosine-binding domain (PTB)"/>
    <property type="match status" value="1"/>
</dbReference>
<feature type="compositionally biased region" description="Basic and acidic residues" evidence="1">
    <location>
        <begin position="392"/>
        <end position="402"/>
    </location>
</feature>
<dbReference type="SUPFAM" id="SSF50729">
    <property type="entry name" value="PH domain-like"/>
    <property type="match status" value="1"/>
</dbReference>
<protein>
    <submittedName>
        <fullName evidence="3">Pleckstrin and Sec7 domain containing 3</fullName>
    </submittedName>
</protein>
<feature type="region of interest" description="Disordered" evidence="1">
    <location>
        <begin position="362"/>
        <end position="411"/>
    </location>
</feature>
<feature type="region of interest" description="Disordered" evidence="1">
    <location>
        <begin position="103"/>
        <end position="137"/>
    </location>
</feature>
<feature type="compositionally biased region" description="Low complexity" evidence="1">
    <location>
        <begin position="374"/>
        <end position="384"/>
    </location>
</feature>
<dbReference type="PANTHER" id="PTHR10663:SF337">
    <property type="entry name" value="PH AND SEC7 DOMAIN-CONTAINING PROTEIN 3"/>
    <property type="match status" value="1"/>
</dbReference>
<dbReference type="Bgee" id="ENSECAG00000017483">
    <property type="expression patterns" value="Expressed in spinal cord and 23 other cell types or tissues"/>
</dbReference>
<organism evidence="3 4">
    <name type="scientific">Equus caballus</name>
    <name type="common">Horse</name>
    <dbReference type="NCBI Taxonomy" id="9796"/>
    <lineage>
        <taxon>Eukaryota</taxon>
        <taxon>Metazoa</taxon>
        <taxon>Chordata</taxon>
        <taxon>Craniata</taxon>
        <taxon>Vertebrata</taxon>
        <taxon>Euteleostomi</taxon>
        <taxon>Mammalia</taxon>
        <taxon>Eutheria</taxon>
        <taxon>Laurasiatheria</taxon>
        <taxon>Perissodactyla</taxon>
        <taxon>Equidae</taxon>
        <taxon>Equus</taxon>
    </lineage>
</organism>
<dbReference type="PRINTS" id="PR00683">
    <property type="entry name" value="SPECTRINPH"/>
</dbReference>
<gene>
    <name evidence="3 5" type="primary">PSD3</name>
</gene>
<feature type="domain" description="PH" evidence="2">
    <location>
        <begin position="148"/>
        <end position="261"/>
    </location>
</feature>
<dbReference type="GeneTree" id="ENSGT00940000156591"/>
<dbReference type="Pfam" id="PF15410">
    <property type="entry name" value="PH_9"/>
    <property type="match status" value="1"/>
</dbReference>
<dbReference type="InterPro" id="IPR001605">
    <property type="entry name" value="PH_dom-spectrin-type"/>
</dbReference>
<dbReference type="VGNC" id="VGNC:59291">
    <property type="gene designation" value="PSD3"/>
</dbReference>
<reference evidence="3" key="2">
    <citation type="submission" date="2025-08" db="UniProtKB">
        <authorList>
            <consortium name="Ensembl"/>
        </authorList>
    </citation>
    <scope>IDENTIFICATION</scope>
    <source>
        <strain evidence="3">Thoroughbred</strain>
    </source>
</reference>
<feature type="compositionally biased region" description="Basic and acidic residues" evidence="1">
    <location>
        <begin position="106"/>
        <end position="121"/>
    </location>
</feature>
<dbReference type="Proteomes" id="UP000002281">
    <property type="component" value="Chromosome 27"/>
</dbReference>
<reference evidence="3 4" key="1">
    <citation type="journal article" date="2009" name="Science">
        <title>Genome sequence, comparative analysis, and population genetics of the domestic horse.</title>
        <authorList>
            <consortium name="Broad Institute Genome Sequencing Platform"/>
            <consortium name="Broad Institute Whole Genome Assembly Team"/>
            <person name="Wade C.M."/>
            <person name="Giulotto E."/>
            <person name="Sigurdsson S."/>
            <person name="Zoli M."/>
            <person name="Gnerre S."/>
            <person name="Imsland F."/>
            <person name="Lear T.L."/>
            <person name="Adelson D.L."/>
            <person name="Bailey E."/>
            <person name="Bellone R.R."/>
            <person name="Bloecker H."/>
            <person name="Distl O."/>
            <person name="Edgar R.C."/>
            <person name="Garber M."/>
            <person name="Leeb T."/>
            <person name="Mauceli E."/>
            <person name="MacLeod J.N."/>
            <person name="Penedo M.C.T."/>
            <person name="Raison J.M."/>
            <person name="Sharpe T."/>
            <person name="Vogel J."/>
            <person name="Andersson L."/>
            <person name="Antczak D.F."/>
            <person name="Biagi T."/>
            <person name="Binns M.M."/>
            <person name="Chowdhary B.P."/>
            <person name="Coleman S.J."/>
            <person name="Della Valle G."/>
            <person name="Fryc S."/>
            <person name="Guerin G."/>
            <person name="Hasegawa T."/>
            <person name="Hill E.W."/>
            <person name="Jurka J."/>
            <person name="Kiialainen A."/>
            <person name="Lindgren G."/>
            <person name="Liu J."/>
            <person name="Magnani E."/>
            <person name="Mickelson J.R."/>
            <person name="Murray J."/>
            <person name="Nergadze S.G."/>
            <person name="Onofrio R."/>
            <person name="Pedroni S."/>
            <person name="Piras M.F."/>
            <person name="Raudsepp T."/>
            <person name="Rocchi M."/>
            <person name="Roeed K.H."/>
            <person name="Ryder O.A."/>
            <person name="Searle S."/>
            <person name="Skow L."/>
            <person name="Swinburne J.E."/>
            <person name="Syvaenen A.C."/>
            <person name="Tozaki T."/>
            <person name="Valberg S.J."/>
            <person name="Vaudin M."/>
            <person name="White J.R."/>
            <person name="Zody M.C."/>
            <person name="Lander E.S."/>
            <person name="Lindblad-Toh K."/>
        </authorList>
    </citation>
    <scope>NUCLEOTIDE SEQUENCE [LARGE SCALE GENOMIC DNA]</scope>
    <source>
        <strain evidence="3 4">Thoroughbred</strain>
    </source>
</reference>
<sequence>MIGVNSVQSTSKVRVRTSGSVKYSREDSIRRQSHRSKSMKISNSSEFSAKETKALYNSIKNEKLEWAVMAFAKQCHVCTRDASRRTVGPPRSGTCELYRCATGDDEEKKKSPSEGTDEKANGTHPKTISRIGSTTNPFLDIPHDPNAAVYKSGFLARKIHADMDGKKTPRGRRGWKTFYAVLKGTVLYLQKDEYKPEKALSEEDLKNAVSVHHALASKATDYEKKPNVLKLKTADWRVLLFQAQSPEEMQGWINKINCVAAVFSAPPFPAAIGSQKKFSRPLLPATTTKLSQEEQLKSHESKLKQITTELAEHRSYPPDKKVKAKEIDEYKLKDHYLEFEKTRYEMYVSILKEGGKELLRNSEGEAAGLKKSHSSPSLNPDSSPVTAKVKRNVSERKDHRPETASVKQKVT</sequence>
<reference evidence="3" key="3">
    <citation type="submission" date="2025-09" db="UniProtKB">
        <authorList>
            <consortium name="Ensembl"/>
        </authorList>
    </citation>
    <scope>IDENTIFICATION</scope>
    <source>
        <strain evidence="3">Thoroughbred</strain>
    </source>
</reference>
<feature type="compositionally biased region" description="Polar residues" evidence="1">
    <location>
        <begin position="1"/>
        <end position="21"/>
    </location>
</feature>